<dbReference type="EMBL" id="JAZDUF010000007">
    <property type="protein sequence ID" value="MEE3852854.1"/>
    <property type="molecule type" value="Genomic_DNA"/>
</dbReference>
<dbReference type="Gene3D" id="3.40.630.40">
    <property type="entry name" value="Zn-dependent exopeptidases"/>
    <property type="match status" value="1"/>
</dbReference>
<protein>
    <submittedName>
        <fullName evidence="5">N-acetylmuramoyl-L-alanine amidase</fullName>
        <ecNumber evidence="5">3.5.1.28</ecNumber>
    </submittedName>
</protein>
<feature type="compositionally biased region" description="Low complexity" evidence="2">
    <location>
        <begin position="284"/>
        <end position="326"/>
    </location>
</feature>
<accession>A0ABU7MIE5</accession>
<dbReference type="InterPro" id="IPR050695">
    <property type="entry name" value="N-acetylmuramoyl_amidase_3"/>
</dbReference>
<dbReference type="InterPro" id="IPR002508">
    <property type="entry name" value="MurNAc-LAA_cat"/>
</dbReference>
<comment type="caution">
    <text evidence="5">The sequence shown here is derived from an EMBL/GenBank/DDBJ whole genome shotgun (WGS) entry which is preliminary data.</text>
</comment>
<evidence type="ECO:0000259" key="4">
    <source>
        <dbReference type="SMART" id="SM00646"/>
    </source>
</evidence>
<proteinExistence type="predicted"/>
<keyword evidence="1 5" id="KW-0378">Hydrolase</keyword>
<dbReference type="EC" id="3.5.1.28" evidence="5"/>
<feature type="compositionally biased region" description="Low complexity" evidence="2">
    <location>
        <begin position="47"/>
        <end position="61"/>
    </location>
</feature>
<dbReference type="Pfam" id="PF01520">
    <property type="entry name" value="Amidase_3"/>
    <property type="match status" value="1"/>
</dbReference>
<keyword evidence="3" id="KW-0732">Signal</keyword>
<feature type="region of interest" description="Disordered" evidence="2">
    <location>
        <begin position="47"/>
        <end position="100"/>
    </location>
</feature>
<feature type="region of interest" description="Disordered" evidence="2">
    <location>
        <begin position="1"/>
        <end position="20"/>
    </location>
</feature>
<feature type="region of interest" description="Disordered" evidence="2">
    <location>
        <begin position="284"/>
        <end position="330"/>
    </location>
</feature>
<dbReference type="CDD" id="cd02696">
    <property type="entry name" value="MurNAc-LAA"/>
    <property type="match status" value="1"/>
</dbReference>
<dbReference type="PANTHER" id="PTHR30404">
    <property type="entry name" value="N-ACETYLMURAMOYL-L-ALANINE AMIDASE"/>
    <property type="match status" value="1"/>
</dbReference>
<gene>
    <name evidence="5" type="ORF">VZC37_21120</name>
</gene>
<evidence type="ECO:0000256" key="2">
    <source>
        <dbReference type="SAM" id="MobiDB-lite"/>
    </source>
</evidence>
<organism evidence="5 6">
    <name type="scientific">Gordonia sesuvii</name>
    <dbReference type="NCBI Taxonomy" id="3116777"/>
    <lineage>
        <taxon>Bacteria</taxon>
        <taxon>Bacillati</taxon>
        <taxon>Actinomycetota</taxon>
        <taxon>Actinomycetes</taxon>
        <taxon>Mycobacteriales</taxon>
        <taxon>Gordoniaceae</taxon>
        <taxon>Gordonia</taxon>
    </lineage>
</organism>
<name>A0ABU7MIE5_9ACTN</name>
<feature type="signal peptide" evidence="3">
    <location>
        <begin position="1"/>
        <end position="48"/>
    </location>
</feature>
<evidence type="ECO:0000313" key="6">
    <source>
        <dbReference type="Proteomes" id="UP001347146"/>
    </source>
</evidence>
<evidence type="ECO:0000256" key="1">
    <source>
        <dbReference type="ARBA" id="ARBA00022801"/>
    </source>
</evidence>
<feature type="domain" description="MurNAc-LAA" evidence="4">
    <location>
        <begin position="146"/>
        <end position="277"/>
    </location>
</feature>
<evidence type="ECO:0000256" key="3">
    <source>
        <dbReference type="SAM" id="SignalP"/>
    </source>
</evidence>
<dbReference type="GO" id="GO:0008745">
    <property type="term" value="F:N-acetylmuramoyl-L-alanine amidase activity"/>
    <property type="evidence" value="ECO:0007669"/>
    <property type="project" value="UniProtKB-EC"/>
</dbReference>
<dbReference type="SUPFAM" id="SSF53187">
    <property type="entry name" value="Zn-dependent exopeptidases"/>
    <property type="match status" value="1"/>
</dbReference>
<dbReference type="SMART" id="SM00646">
    <property type="entry name" value="Ami_3"/>
    <property type="match status" value="1"/>
</dbReference>
<evidence type="ECO:0000313" key="5">
    <source>
        <dbReference type="EMBL" id="MEE3852854.1"/>
    </source>
</evidence>
<dbReference type="Proteomes" id="UP001347146">
    <property type="component" value="Unassembled WGS sequence"/>
</dbReference>
<keyword evidence="6" id="KW-1185">Reference proteome</keyword>
<feature type="compositionally biased region" description="Basic residues" evidence="2">
    <location>
        <begin position="10"/>
        <end position="20"/>
    </location>
</feature>
<feature type="chain" id="PRO_5045569249" evidence="3">
    <location>
        <begin position="49"/>
        <end position="389"/>
    </location>
</feature>
<dbReference type="PANTHER" id="PTHR30404:SF0">
    <property type="entry name" value="N-ACETYLMURAMOYL-L-ALANINE AMIDASE AMIC"/>
    <property type="match status" value="1"/>
</dbReference>
<dbReference type="RefSeq" id="WP_330435425.1">
    <property type="nucleotide sequence ID" value="NZ_JAZDUF010000007.1"/>
</dbReference>
<reference evidence="5 6" key="1">
    <citation type="submission" date="2024-01" db="EMBL/GenBank/DDBJ databases">
        <title>Draft genome sequence of Gordonia sp. LSe1-13.</title>
        <authorList>
            <person name="Suphannarot A."/>
            <person name="Mingma R."/>
        </authorList>
    </citation>
    <scope>NUCLEOTIDE SEQUENCE [LARGE SCALE GENOMIC DNA]</scope>
    <source>
        <strain evidence="5 6">LSe1-13</strain>
    </source>
</reference>
<sequence>MTIPGITSTTKRRRDARFRRRRGAVAAISAVALTVGSLTALSAGEATAAPAPAPPGNAAAGKTIFLDPGHQGSAAGHDLNAQVPDGRGGKKDCQTSGATAVTGAKEHTVNWDIAQLVKAGLESQGARVVLSRPDDTGWGGCVDQRAAAASRSGAAVAVSLHADSTTRGADEGKKGFHMIVPALPIPDAAADRVQAGDGRKASETMRDAFVKAGFAPANYAGVKDGIQTRSDIAAVNLTTVPAVFIEMGNLSNPQDAAALSGKDGQLKYAMAITDGILNHVRGGAAPAAEPAAPAPEGAAPNSPAPDSAAPNSAAPNSNDPAATTPPSTENGADQGLAIVIPFVQKLLTTEDPAEIAELLLGEGQDVSAQVLKAMLTVVYGLFGGELPIG</sequence>